<dbReference type="Proteomes" id="UP000289238">
    <property type="component" value="Unassembled WGS sequence"/>
</dbReference>
<reference evidence="2 3" key="1">
    <citation type="submission" date="2018-07" db="EMBL/GenBank/DDBJ databases">
        <title>Leeuwenhoekiella genomics.</title>
        <authorList>
            <person name="Tahon G."/>
            <person name="Willems A."/>
        </authorList>
    </citation>
    <scope>NUCLEOTIDE SEQUENCE [LARGE SCALE GENOMIC DNA]</scope>
    <source>
        <strain evidence="2 3">LMG 22550</strain>
    </source>
</reference>
<organism evidence="2 3">
    <name type="scientific">Leeuwenhoekiella aequorea</name>
    <dbReference type="NCBI Taxonomy" id="283736"/>
    <lineage>
        <taxon>Bacteria</taxon>
        <taxon>Pseudomonadati</taxon>
        <taxon>Bacteroidota</taxon>
        <taxon>Flavobacteriia</taxon>
        <taxon>Flavobacteriales</taxon>
        <taxon>Flavobacteriaceae</taxon>
        <taxon>Leeuwenhoekiella</taxon>
    </lineage>
</organism>
<feature type="transmembrane region" description="Helical" evidence="1">
    <location>
        <begin position="22"/>
        <end position="41"/>
    </location>
</feature>
<evidence type="ECO:0000313" key="3">
    <source>
        <dbReference type="Proteomes" id="UP000289238"/>
    </source>
</evidence>
<evidence type="ECO:0000256" key="1">
    <source>
        <dbReference type="SAM" id="Phobius"/>
    </source>
</evidence>
<evidence type="ECO:0000313" key="2">
    <source>
        <dbReference type="EMBL" id="RXG20678.1"/>
    </source>
</evidence>
<dbReference type="EMBL" id="QOVM01000007">
    <property type="protein sequence ID" value="RXG20678.1"/>
    <property type="molecule type" value="Genomic_DNA"/>
</dbReference>
<keyword evidence="3" id="KW-1185">Reference proteome</keyword>
<proteinExistence type="predicted"/>
<protein>
    <submittedName>
        <fullName evidence="2">Uncharacterized protein</fullName>
    </submittedName>
</protein>
<accession>A0A4Q0P3P9</accession>
<gene>
    <name evidence="2" type="ORF">DSM00_2782</name>
</gene>
<comment type="caution">
    <text evidence="2">The sequence shown here is derived from an EMBL/GenBank/DDBJ whole genome shotgun (WGS) entry which is preliminary data.</text>
</comment>
<name>A0A4Q0P3P9_9FLAO</name>
<sequence>MGLVFAAGLVVYDYFAQDEIDWIKVLILALFMVFLNTIYTIRMNNSKTT</sequence>
<keyword evidence="1" id="KW-0812">Transmembrane</keyword>
<dbReference type="AlphaFoldDB" id="A0A4Q0P3P9"/>
<keyword evidence="1" id="KW-1133">Transmembrane helix</keyword>
<keyword evidence="1" id="KW-0472">Membrane</keyword>